<gene>
    <name evidence="1" type="ORF">EYF80_027752</name>
</gene>
<protein>
    <submittedName>
        <fullName evidence="1">Uncharacterized protein</fullName>
    </submittedName>
</protein>
<accession>A0A4Z2HAV1</accession>
<proteinExistence type="predicted"/>
<dbReference type="Proteomes" id="UP000314294">
    <property type="component" value="Unassembled WGS sequence"/>
</dbReference>
<dbReference type="AlphaFoldDB" id="A0A4Z2HAV1"/>
<keyword evidence="2" id="KW-1185">Reference proteome</keyword>
<dbReference type="EMBL" id="SRLO01000303">
    <property type="protein sequence ID" value="TNN62014.1"/>
    <property type="molecule type" value="Genomic_DNA"/>
</dbReference>
<sequence length="108" mass="11486">MKVNIQHLFENIVLCCLPDVLSGPGLDHNPHLQLLCALKQARLNVVMPADNNNNNNNHTYMVKLDSGRGTSLTCVLTSSDSLSSSVSSTWTTASAPQGIGAPVVTLIT</sequence>
<organism evidence="1 2">
    <name type="scientific">Liparis tanakae</name>
    <name type="common">Tanaka's snailfish</name>
    <dbReference type="NCBI Taxonomy" id="230148"/>
    <lineage>
        <taxon>Eukaryota</taxon>
        <taxon>Metazoa</taxon>
        <taxon>Chordata</taxon>
        <taxon>Craniata</taxon>
        <taxon>Vertebrata</taxon>
        <taxon>Euteleostomi</taxon>
        <taxon>Actinopterygii</taxon>
        <taxon>Neopterygii</taxon>
        <taxon>Teleostei</taxon>
        <taxon>Neoteleostei</taxon>
        <taxon>Acanthomorphata</taxon>
        <taxon>Eupercaria</taxon>
        <taxon>Perciformes</taxon>
        <taxon>Cottioidei</taxon>
        <taxon>Cottales</taxon>
        <taxon>Liparidae</taxon>
        <taxon>Liparis</taxon>
    </lineage>
</organism>
<evidence type="ECO:0000313" key="1">
    <source>
        <dbReference type="EMBL" id="TNN62014.1"/>
    </source>
</evidence>
<comment type="caution">
    <text evidence="1">The sequence shown here is derived from an EMBL/GenBank/DDBJ whole genome shotgun (WGS) entry which is preliminary data.</text>
</comment>
<evidence type="ECO:0000313" key="2">
    <source>
        <dbReference type="Proteomes" id="UP000314294"/>
    </source>
</evidence>
<reference evidence="1 2" key="1">
    <citation type="submission" date="2019-03" db="EMBL/GenBank/DDBJ databases">
        <title>First draft genome of Liparis tanakae, snailfish: a comprehensive survey of snailfish specific genes.</title>
        <authorList>
            <person name="Kim W."/>
            <person name="Song I."/>
            <person name="Jeong J.-H."/>
            <person name="Kim D."/>
            <person name="Kim S."/>
            <person name="Ryu S."/>
            <person name="Song J.Y."/>
            <person name="Lee S.K."/>
        </authorList>
    </citation>
    <scope>NUCLEOTIDE SEQUENCE [LARGE SCALE GENOMIC DNA]</scope>
    <source>
        <tissue evidence="1">Muscle</tissue>
    </source>
</reference>
<name>A0A4Z2HAV1_9TELE</name>